<protein>
    <submittedName>
        <fullName evidence="2">Putative pyridoxamine 5'-phosphate oxidase family protein</fullName>
    </submittedName>
</protein>
<accession>A0A3N5AZ21</accession>
<name>A0A3N5AZ21_9EURY</name>
<dbReference type="AlphaFoldDB" id="A0A3N5AZ21"/>
<evidence type="ECO:0000259" key="1">
    <source>
        <dbReference type="Pfam" id="PF01243"/>
    </source>
</evidence>
<evidence type="ECO:0000313" key="2">
    <source>
        <dbReference type="EMBL" id="RPF50193.1"/>
    </source>
</evidence>
<dbReference type="InterPro" id="IPR012349">
    <property type="entry name" value="Split_barrel_FMN-bd"/>
</dbReference>
<sequence>MNISNRSVKMSNIEKVDEILSKAEVFYLATVYGEKPKVRPLGFHLLIDGKIYFGVGTFKEVYKQIESNQNVEIAAWDGEHFLRYYGVADLTKNDAIVEKAFELMPEIAEMYEANGWEMGVFYLNDATAEIRNMMNVEETYEFKY</sequence>
<dbReference type="Proteomes" id="UP000271783">
    <property type="component" value="Unassembled WGS sequence"/>
</dbReference>
<dbReference type="EMBL" id="RKRG01000005">
    <property type="protein sequence ID" value="RPF50193.1"/>
    <property type="molecule type" value="Genomic_DNA"/>
</dbReference>
<reference evidence="2 3" key="1">
    <citation type="submission" date="2018-11" db="EMBL/GenBank/DDBJ databases">
        <title>Genomic Encyclopedia of Type Strains, Phase IV (KMG-IV): sequencing the most valuable type-strain genomes for metagenomic binning, comparative biology and taxonomic classification.</title>
        <authorList>
            <person name="Goeker M."/>
        </authorList>
    </citation>
    <scope>NUCLEOTIDE SEQUENCE [LARGE SCALE GENOMIC DNA]</scope>
    <source>
        <strain evidence="2 3">DSM 11977</strain>
    </source>
</reference>
<evidence type="ECO:0000313" key="3">
    <source>
        <dbReference type="Proteomes" id="UP000271783"/>
    </source>
</evidence>
<dbReference type="SUPFAM" id="SSF50475">
    <property type="entry name" value="FMN-binding split barrel"/>
    <property type="match status" value="1"/>
</dbReference>
<comment type="caution">
    <text evidence="2">The sequence shown here is derived from an EMBL/GenBank/DDBJ whole genome shotgun (WGS) entry which is preliminary data.</text>
</comment>
<gene>
    <name evidence="2" type="ORF">EDC42_1837</name>
</gene>
<dbReference type="Pfam" id="PF01243">
    <property type="entry name" value="PNPOx_N"/>
    <property type="match status" value="1"/>
</dbReference>
<dbReference type="InterPro" id="IPR011576">
    <property type="entry name" value="Pyridox_Oxase_N"/>
</dbReference>
<dbReference type="Gene3D" id="2.30.110.10">
    <property type="entry name" value="Electron Transport, Fmn-binding Protein, Chain A"/>
    <property type="match status" value="1"/>
</dbReference>
<proteinExistence type="predicted"/>
<organism evidence="2 3">
    <name type="scientific">Methanobrevibacter gottschalkii DSM 11977</name>
    <dbReference type="NCBI Taxonomy" id="1122229"/>
    <lineage>
        <taxon>Archaea</taxon>
        <taxon>Methanobacteriati</taxon>
        <taxon>Methanobacteriota</taxon>
        <taxon>Methanomada group</taxon>
        <taxon>Methanobacteria</taxon>
        <taxon>Methanobacteriales</taxon>
        <taxon>Methanobacteriaceae</taxon>
        <taxon>Methanobrevibacter</taxon>
    </lineage>
</organism>
<feature type="domain" description="Pyridoxamine 5'-phosphate oxidase N-terminal" evidence="1">
    <location>
        <begin position="14"/>
        <end position="102"/>
    </location>
</feature>
<keyword evidence="3" id="KW-1185">Reference proteome</keyword>